<feature type="compositionally biased region" description="Low complexity" evidence="1">
    <location>
        <begin position="206"/>
        <end position="224"/>
    </location>
</feature>
<protein>
    <recommendedName>
        <fullName evidence="5">DUF2637 domain-containing protein</fullName>
    </recommendedName>
</protein>
<evidence type="ECO:0000256" key="2">
    <source>
        <dbReference type="SAM" id="Phobius"/>
    </source>
</evidence>
<feature type="transmembrane region" description="Helical" evidence="2">
    <location>
        <begin position="91"/>
        <end position="112"/>
    </location>
</feature>
<feature type="transmembrane region" description="Helical" evidence="2">
    <location>
        <begin position="61"/>
        <end position="79"/>
    </location>
</feature>
<evidence type="ECO:0000313" key="4">
    <source>
        <dbReference type="Proteomes" id="UP001500457"/>
    </source>
</evidence>
<organism evidence="3 4">
    <name type="scientific">Actinomycetospora straminea</name>
    <dbReference type="NCBI Taxonomy" id="663607"/>
    <lineage>
        <taxon>Bacteria</taxon>
        <taxon>Bacillati</taxon>
        <taxon>Actinomycetota</taxon>
        <taxon>Actinomycetes</taxon>
        <taxon>Pseudonocardiales</taxon>
        <taxon>Pseudonocardiaceae</taxon>
        <taxon>Actinomycetospora</taxon>
    </lineage>
</organism>
<evidence type="ECO:0000313" key="3">
    <source>
        <dbReference type="EMBL" id="GAA4893176.1"/>
    </source>
</evidence>
<proteinExistence type="predicted"/>
<sequence length="290" mass="29711">MIAVAENQTEPVGDVDIQAPRGGARYALLWLPGLAVALGAAIATAHGLFEVAVAARVPAGIAWLYPLITDGLALVAYSATARLRDGAARYAWSVVVTAAGLSGLAQAAYLAGGPAVEVAPALRFGVGAWPAIAAAVVAHLLYLLATAHPDHAVQPPPPRDPAFDVVSVQHHGVQRPLFTPPLVQPDALPGTVHPPGDGEAEDAEPEGAGRAPTSASTPRAAPSPARDRAEAAASRHAQRHGAWPTVTELEIAAGVSRGTAAAALKALRDRPMPLHLINNTDPDTTDEAHP</sequence>
<accession>A0ABP9FCQ9</accession>
<dbReference type="EMBL" id="BAABHQ010000023">
    <property type="protein sequence ID" value="GAA4893176.1"/>
    <property type="molecule type" value="Genomic_DNA"/>
</dbReference>
<name>A0ABP9FCQ9_9PSEU</name>
<feature type="transmembrane region" description="Helical" evidence="2">
    <location>
        <begin position="124"/>
        <end position="145"/>
    </location>
</feature>
<gene>
    <name evidence="3" type="ORF">GCM10023203_54090</name>
</gene>
<feature type="transmembrane region" description="Helical" evidence="2">
    <location>
        <begin position="27"/>
        <end position="49"/>
    </location>
</feature>
<reference evidence="4" key="1">
    <citation type="journal article" date="2019" name="Int. J. Syst. Evol. Microbiol.">
        <title>The Global Catalogue of Microorganisms (GCM) 10K type strain sequencing project: providing services to taxonomists for standard genome sequencing and annotation.</title>
        <authorList>
            <consortium name="The Broad Institute Genomics Platform"/>
            <consortium name="The Broad Institute Genome Sequencing Center for Infectious Disease"/>
            <person name="Wu L."/>
            <person name="Ma J."/>
        </authorList>
    </citation>
    <scope>NUCLEOTIDE SEQUENCE [LARGE SCALE GENOMIC DNA]</scope>
    <source>
        <strain evidence="4">JCM 17983</strain>
    </source>
</reference>
<keyword evidence="2" id="KW-1133">Transmembrane helix</keyword>
<comment type="caution">
    <text evidence="3">The sequence shown here is derived from an EMBL/GenBank/DDBJ whole genome shotgun (WGS) entry which is preliminary data.</text>
</comment>
<keyword evidence="2" id="KW-0472">Membrane</keyword>
<keyword evidence="4" id="KW-1185">Reference proteome</keyword>
<feature type="region of interest" description="Disordered" evidence="1">
    <location>
        <begin position="176"/>
        <end position="243"/>
    </location>
</feature>
<evidence type="ECO:0008006" key="5">
    <source>
        <dbReference type="Google" id="ProtNLM"/>
    </source>
</evidence>
<dbReference type="Proteomes" id="UP001500457">
    <property type="component" value="Unassembled WGS sequence"/>
</dbReference>
<keyword evidence="2" id="KW-0812">Transmembrane</keyword>
<evidence type="ECO:0000256" key="1">
    <source>
        <dbReference type="SAM" id="MobiDB-lite"/>
    </source>
</evidence>